<evidence type="ECO:0000313" key="18">
    <source>
        <dbReference type="Proteomes" id="UP000275267"/>
    </source>
</evidence>
<reference evidence="18" key="1">
    <citation type="journal article" date="2019" name="Nat. Commun.">
        <title>The genome of broomcorn millet.</title>
        <authorList>
            <person name="Zou C."/>
            <person name="Miki D."/>
            <person name="Li D."/>
            <person name="Tang Q."/>
            <person name="Xiao L."/>
            <person name="Rajput S."/>
            <person name="Deng P."/>
            <person name="Jia W."/>
            <person name="Huang R."/>
            <person name="Zhang M."/>
            <person name="Sun Y."/>
            <person name="Hu J."/>
            <person name="Fu X."/>
            <person name="Schnable P.S."/>
            <person name="Li F."/>
            <person name="Zhang H."/>
            <person name="Feng B."/>
            <person name="Zhu X."/>
            <person name="Liu R."/>
            <person name="Schnable J.C."/>
            <person name="Zhu J.-K."/>
            <person name="Zhang H."/>
        </authorList>
    </citation>
    <scope>NUCLEOTIDE SEQUENCE [LARGE SCALE GENOMIC DNA]</scope>
</reference>
<dbReference type="Gene3D" id="3.30.200.20">
    <property type="entry name" value="Phosphorylase Kinase, domain 1"/>
    <property type="match status" value="1"/>
</dbReference>
<evidence type="ECO:0000256" key="15">
    <source>
        <dbReference type="SAM" id="Phobius"/>
    </source>
</evidence>
<protein>
    <recommendedName>
        <fullName evidence="5">RING-type E3 ubiquitin transferase</fullName>
        <ecNumber evidence="5">2.3.2.27</ecNumber>
    </recommendedName>
</protein>
<comment type="subcellular location">
    <subcellularLocation>
        <location evidence="3">Endosome membrane</location>
        <topology evidence="3">Multi-pass membrane protein</topology>
    </subcellularLocation>
</comment>
<dbReference type="Pfam" id="PF04258">
    <property type="entry name" value="Peptidase_A22B"/>
    <property type="match status" value="1"/>
</dbReference>
<feature type="region of interest" description="Disordered" evidence="14">
    <location>
        <begin position="263"/>
        <end position="284"/>
    </location>
</feature>
<dbReference type="PANTHER" id="PTHR45647:SF94">
    <property type="entry name" value="OS02G0822900 PROTEIN"/>
    <property type="match status" value="1"/>
</dbReference>
<evidence type="ECO:0000256" key="9">
    <source>
        <dbReference type="ARBA" id="ARBA00022786"/>
    </source>
</evidence>
<dbReference type="SUPFAM" id="SSF56112">
    <property type="entry name" value="Protein kinase-like (PK-like)"/>
    <property type="match status" value="1"/>
</dbReference>
<dbReference type="Proteomes" id="UP000275267">
    <property type="component" value="Unassembled WGS sequence"/>
</dbReference>
<dbReference type="FunFam" id="3.50.30.30:FF:000007">
    <property type="entry name" value="Signal peptide peptidase-like 3"/>
    <property type="match status" value="1"/>
</dbReference>
<dbReference type="EC" id="2.3.2.27" evidence="5"/>
<feature type="compositionally biased region" description="Polar residues" evidence="14">
    <location>
        <begin position="151"/>
        <end position="172"/>
    </location>
</feature>
<comment type="similarity">
    <text evidence="4">Belongs to the peptidase A22B family.</text>
</comment>
<dbReference type="SUPFAM" id="SSF52025">
    <property type="entry name" value="PA domain"/>
    <property type="match status" value="1"/>
</dbReference>
<keyword evidence="12 15" id="KW-0472">Membrane</keyword>
<keyword evidence="8" id="KW-0967">Endosome</keyword>
<evidence type="ECO:0000256" key="6">
    <source>
        <dbReference type="ARBA" id="ARBA00022692"/>
    </source>
</evidence>
<dbReference type="InterPro" id="IPR006639">
    <property type="entry name" value="Preselin/SPP"/>
</dbReference>
<feature type="transmembrane region" description="Helical" evidence="15">
    <location>
        <begin position="905"/>
        <end position="924"/>
    </location>
</feature>
<name>A0A3L6QEB1_PANMI</name>
<dbReference type="GO" id="GO:0010008">
    <property type="term" value="C:endosome membrane"/>
    <property type="evidence" value="ECO:0007669"/>
    <property type="project" value="UniProtKB-SubCell"/>
</dbReference>
<feature type="transmembrane region" description="Helical" evidence="15">
    <location>
        <begin position="930"/>
        <end position="949"/>
    </location>
</feature>
<feature type="region of interest" description="Disordered" evidence="14">
    <location>
        <begin position="118"/>
        <end position="173"/>
    </location>
</feature>
<dbReference type="PROSITE" id="PS50011">
    <property type="entry name" value="PROTEIN_KINASE_DOM"/>
    <property type="match status" value="1"/>
</dbReference>
<feature type="transmembrane region" description="Helical" evidence="15">
    <location>
        <begin position="786"/>
        <end position="807"/>
    </location>
</feature>
<evidence type="ECO:0000259" key="16">
    <source>
        <dbReference type="PROSITE" id="PS50011"/>
    </source>
</evidence>
<dbReference type="GO" id="GO:0061630">
    <property type="term" value="F:ubiquitin protein ligase activity"/>
    <property type="evidence" value="ECO:0007669"/>
    <property type="project" value="UniProtKB-EC"/>
</dbReference>
<dbReference type="InterPro" id="IPR046450">
    <property type="entry name" value="PA_dom_sf"/>
</dbReference>
<evidence type="ECO:0000256" key="8">
    <source>
        <dbReference type="ARBA" id="ARBA00022753"/>
    </source>
</evidence>
<keyword evidence="7" id="KW-0732">Signal</keyword>
<evidence type="ECO:0000256" key="2">
    <source>
        <dbReference type="ARBA" id="ARBA00003012"/>
    </source>
</evidence>
<keyword evidence="13" id="KW-0325">Glycoprotein</keyword>
<evidence type="ECO:0000256" key="4">
    <source>
        <dbReference type="ARBA" id="ARBA00006859"/>
    </source>
</evidence>
<dbReference type="GO" id="GO:0005524">
    <property type="term" value="F:ATP binding"/>
    <property type="evidence" value="ECO:0007669"/>
    <property type="project" value="InterPro"/>
</dbReference>
<keyword evidence="18" id="KW-1185">Reference proteome</keyword>
<feature type="transmembrane region" description="Helical" evidence="15">
    <location>
        <begin position="814"/>
        <end position="832"/>
    </location>
</feature>
<feature type="compositionally biased region" description="Low complexity" evidence="14">
    <location>
        <begin position="125"/>
        <end position="143"/>
    </location>
</feature>
<evidence type="ECO:0000256" key="5">
    <source>
        <dbReference type="ARBA" id="ARBA00012483"/>
    </source>
</evidence>
<proteinExistence type="inferred from homology"/>
<evidence type="ECO:0000256" key="7">
    <source>
        <dbReference type="ARBA" id="ARBA00022729"/>
    </source>
</evidence>
<evidence type="ECO:0000256" key="12">
    <source>
        <dbReference type="ARBA" id="ARBA00023136"/>
    </source>
</evidence>
<sequence>MGPWIVAVGAWVPASQLAEEEVIGKVLDGLLDICKSQKVNASRINVASDDTARGLVQLVDDHGVTELVVGAASDRAYTRKMRAPRSKKALTVQRKANPSCKIWFVCKGNLICTREASEGANRAESSTASTSPRSSTSDYSRSKSSPRLHSKTFSTRESNDPATASVDETPTSRWVDAMDHTMEGSASVSEIVESGEEPAAEQLLHAEVEEDQEAPSPDGSDAGEMMDDALYEKLKDALMEAENLRHEAYEETRRRQMAERELAEASRMADDAESSYRREAKHRKEMEEMLARERAAMEQDRRELNDILDKIRQVDDRSAELELQISSSERMMSELEARLSESYSLLETLRPTTTAAREETEGAHDGGQGASFLRLGYSELNEATTHFDESARVDGGGDGGRGKVYRGELRNMAVAVKVLRRDVAVDEARFAREVERISGVRHPNLVTLVGACPEARAVAYELVPGGSLEDHLCRGALPWRARCGIAYGACSALAFLHSASTAVHGDVRPANILVVGSSSSSCKLAGLGTRGLVRPGSAAALAYADPHYLATGELSPQCDVHALGVVLLRLVTGMPAFLARKAAREAARGGKAWHEVVDAGAGWPAERGREVALLGLRCCGDDVGVSPREVLEEARGVLEAASTASGGGAPGSLPAVLLLLAALAGVAAAGDIVHQDDEAPKIPGCANDFVLVKVQTWVNKREKDEFVGVGARFGPKIESKEKHANRTRLLLAEPSDCCTPPTEKVSGDILLVERGLCKFTKKAKVAESAGASAIIIINDKHGSANMFGGLTVHVKGITLIVTVIQIVRIPNLKVGSALLSCAFLYDIFWVFISKMLFHESVMIVVARGDKTDEDGVPMLLKIPRMFDPWGGYSIIGFGDILLPGLLIAFALRYDWAAKKTLQSGYFLWSMVAYGSGLLITYVALNLMDGHGQPALLYIVPFTICTFLALGMKRGELRNLWTRGQPERVCEVRVGAGGGAVCGQR</sequence>
<comment type="catalytic activity">
    <reaction evidence="1">
        <text>S-ubiquitinyl-[E2 ubiquitin-conjugating enzyme]-L-cysteine + [acceptor protein]-L-lysine = [E2 ubiquitin-conjugating enzyme]-L-cysteine + N(6)-ubiquitinyl-[acceptor protein]-L-lysine.</text>
        <dbReference type="EC" id="2.3.2.27"/>
    </reaction>
</comment>
<evidence type="ECO:0000313" key="17">
    <source>
        <dbReference type="EMBL" id="RLM79048.1"/>
    </source>
</evidence>
<organism evidence="17 18">
    <name type="scientific">Panicum miliaceum</name>
    <name type="common">Proso millet</name>
    <name type="synonym">Broomcorn millet</name>
    <dbReference type="NCBI Taxonomy" id="4540"/>
    <lineage>
        <taxon>Eukaryota</taxon>
        <taxon>Viridiplantae</taxon>
        <taxon>Streptophyta</taxon>
        <taxon>Embryophyta</taxon>
        <taxon>Tracheophyta</taxon>
        <taxon>Spermatophyta</taxon>
        <taxon>Magnoliopsida</taxon>
        <taxon>Liliopsida</taxon>
        <taxon>Poales</taxon>
        <taxon>Poaceae</taxon>
        <taxon>PACMAD clade</taxon>
        <taxon>Panicoideae</taxon>
        <taxon>Panicodae</taxon>
        <taxon>Paniceae</taxon>
        <taxon>Panicinae</taxon>
        <taxon>Panicum</taxon>
        <taxon>Panicum sect. Panicum</taxon>
    </lineage>
</organism>
<dbReference type="GO" id="GO:0004672">
    <property type="term" value="F:protein kinase activity"/>
    <property type="evidence" value="ECO:0007669"/>
    <property type="project" value="InterPro"/>
</dbReference>
<dbReference type="GO" id="GO:0042500">
    <property type="term" value="F:aspartic endopeptidase activity, intramembrane cleaving"/>
    <property type="evidence" value="ECO:0007669"/>
    <property type="project" value="InterPro"/>
</dbReference>
<dbReference type="EMBL" id="PQIB02000012">
    <property type="protein sequence ID" value="RLM79048.1"/>
    <property type="molecule type" value="Genomic_DNA"/>
</dbReference>
<dbReference type="Gene3D" id="3.50.30.30">
    <property type="match status" value="1"/>
</dbReference>
<keyword evidence="9" id="KW-0833">Ubl conjugation pathway</keyword>
<dbReference type="PANTHER" id="PTHR45647">
    <property type="entry name" value="OS02G0152300 PROTEIN"/>
    <property type="match status" value="1"/>
</dbReference>
<evidence type="ECO:0000256" key="14">
    <source>
        <dbReference type="SAM" id="MobiDB-lite"/>
    </source>
</evidence>
<dbReference type="InterPro" id="IPR007369">
    <property type="entry name" value="Peptidase_A22B_SPP"/>
</dbReference>
<dbReference type="AlphaFoldDB" id="A0A3L6QEB1"/>
<evidence type="ECO:0000256" key="3">
    <source>
        <dbReference type="ARBA" id="ARBA00004337"/>
    </source>
</evidence>
<evidence type="ECO:0000256" key="13">
    <source>
        <dbReference type="ARBA" id="ARBA00023180"/>
    </source>
</evidence>
<dbReference type="STRING" id="4540.A0A3L6QEB1"/>
<feature type="domain" description="Protein kinase" evidence="16">
    <location>
        <begin position="390"/>
        <end position="663"/>
    </location>
</feature>
<dbReference type="InterPro" id="IPR051348">
    <property type="entry name" value="U-box_ubiquitin_ligases"/>
</dbReference>
<evidence type="ECO:0000256" key="10">
    <source>
        <dbReference type="ARBA" id="ARBA00022801"/>
    </source>
</evidence>
<feature type="transmembrane region" description="Helical" evidence="15">
    <location>
        <begin position="869"/>
        <end position="893"/>
    </location>
</feature>
<comment type="function">
    <text evidence="2">Intramembrane-cleaving aspartic protease (I-CLiP) that cleaves type II membrane signal peptides in the hydrophobic plane of the membrane.</text>
</comment>
<evidence type="ECO:0000256" key="1">
    <source>
        <dbReference type="ARBA" id="ARBA00000900"/>
    </source>
</evidence>
<dbReference type="InterPro" id="IPR000719">
    <property type="entry name" value="Prot_kinase_dom"/>
</dbReference>
<comment type="caution">
    <text evidence="17">The sequence shown here is derived from an EMBL/GenBank/DDBJ whole genome shotgun (WGS) entry which is preliminary data.</text>
</comment>
<keyword evidence="10" id="KW-0378">Hydrolase</keyword>
<accession>A0A3L6QEB1</accession>
<dbReference type="Pfam" id="PF00069">
    <property type="entry name" value="Pkinase"/>
    <property type="match status" value="1"/>
</dbReference>
<keyword evidence="11 15" id="KW-1133">Transmembrane helix</keyword>
<dbReference type="Gene3D" id="1.10.510.10">
    <property type="entry name" value="Transferase(Phosphotransferase) domain 1"/>
    <property type="match status" value="1"/>
</dbReference>
<dbReference type="SMART" id="SM00730">
    <property type="entry name" value="PSN"/>
    <property type="match status" value="1"/>
</dbReference>
<gene>
    <name evidence="17" type="ORF">C2845_PM12G31380</name>
</gene>
<evidence type="ECO:0000256" key="11">
    <source>
        <dbReference type="ARBA" id="ARBA00022989"/>
    </source>
</evidence>
<dbReference type="OrthoDB" id="617155at2759"/>
<dbReference type="InterPro" id="IPR011009">
    <property type="entry name" value="Kinase-like_dom_sf"/>
</dbReference>
<keyword evidence="6 15" id="KW-0812">Transmembrane</keyword>